<name>A0ABY6HZU6_9ARCH</name>
<comment type="catalytic activity">
    <reaction evidence="7 8">
        <text>a 2'-deoxycytidine in DNA + S-adenosyl-L-methionine = an N(4)-methyl-2'-deoxycytidine in DNA + S-adenosyl-L-homocysteine + H(+)</text>
        <dbReference type="Rhea" id="RHEA:16857"/>
        <dbReference type="Rhea" id="RHEA-COMP:11369"/>
        <dbReference type="Rhea" id="RHEA-COMP:13674"/>
        <dbReference type="ChEBI" id="CHEBI:15378"/>
        <dbReference type="ChEBI" id="CHEBI:57856"/>
        <dbReference type="ChEBI" id="CHEBI:59789"/>
        <dbReference type="ChEBI" id="CHEBI:85452"/>
        <dbReference type="ChEBI" id="CHEBI:137933"/>
        <dbReference type="EC" id="2.1.1.113"/>
    </reaction>
</comment>
<organism evidence="10 11">
    <name type="scientific">Candidatus Lokiarchaeum ossiferum</name>
    <dbReference type="NCBI Taxonomy" id="2951803"/>
    <lineage>
        <taxon>Archaea</taxon>
        <taxon>Promethearchaeati</taxon>
        <taxon>Promethearchaeota</taxon>
        <taxon>Promethearchaeia</taxon>
        <taxon>Promethearchaeales</taxon>
        <taxon>Promethearchaeaceae</taxon>
        <taxon>Candidatus Lokiarchaeum</taxon>
    </lineage>
</organism>
<keyword evidence="3" id="KW-0808">Transferase</keyword>
<protein>
    <recommendedName>
        <fullName evidence="8">Type II methyltransferase</fullName>
        <ecNumber evidence="8">2.1.1.113</ecNumber>
    </recommendedName>
    <alternativeName>
        <fullName evidence="8">N-4 cytosine-specific methyltransferase</fullName>
    </alternativeName>
</protein>
<dbReference type="EC" id="2.1.1.113" evidence="8"/>
<evidence type="ECO:0000313" key="11">
    <source>
        <dbReference type="Proteomes" id="UP001208689"/>
    </source>
</evidence>
<keyword evidence="4 8" id="KW-0949">S-adenosyl-L-methionine</keyword>
<evidence type="ECO:0000259" key="9">
    <source>
        <dbReference type="Pfam" id="PF01555"/>
    </source>
</evidence>
<dbReference type="EMBL" id="CP104013">
    <property type="protein sequence ID" value="UYP48094.1"/>
    <property type="molecule type" value="Genomic_DNA"/>
</dbReference>
<keyword evidence="5 8" id="KW-0680">Restriction system</keyword>
<evidence type="ECO:0000256" key="4">
    <source>
        <dbReference type="ARBA" id="ARBA00022691"/>
    </source>
</evidence>
<dbReference type="Gene3D" id="3.40.50.150">
    <property type="entry name" value="Vaccinia Virus protein VP39"/>
    <property type="match status" value="1"/>
</dbReference>
<evidence type="ECO:0000256" key="8">
    <source>
        <dbReference type="RuleBase" id="RU362026"/>
    </source>
</evidence>
<evidence type="ECO:0000256" key="3">
    <source>
        <dbReference type="ARBA" id="ARBA00022679"/>
    </source>
</evidence>
<dbReference type="InterPro" id="IPR017985">
    <property type="entry name" value="MeTrfase_CN4_CS"/>
</dbReference>
<keyword evidence="2 8" id="KW-0489">Methyltransferase</keyword>
<accession>A0ABY6HZU6</accession>
<dbReference type="Proteomes" id="UP001208689">
    <property type="component" value="Chromosome"/>
</dbReference>
<comment type="similarity">
    <text evidence="1">Belongs to the N(4)/N(6)-methyltransferase family. N(4) subfamily.</text>
</comment>
<evidence type="ECO:0000313" key="10">
    <source>
        <dbReference type="EMBL" id="UYP48094.1"/>
    </source>
</evidence>
<evidence type="ECO:0000256" key="2">
    <source>
        <dbReference type="ARBA" id="ARBA00022603"/>
    </source>
</evidence>
<keyword evidence="11" id="KW-1185">Reference proteome</keyword>
<evidence type="ECO:0000256" key="5">
    <source>
        <dbReference type="ARBA" id="ARBA00022747"/>
    </source>
</evidence>
<dbReference type="InterPro" id="IPR001091">
    <property type="entry name" value="RM_Methyltransferase"/>
</dbReference>
<keyword evidence="6" id="KW-0238">DNA-binding</keyword>
<dbReference type="InterPro" id="IPR002941">
    <property type="entry name" value="DNA_methylase_N4/N6"/>
</dbReference>
<dbReference type="SUPFAM" id="SSF53335">
    <property type="entry name" value="S-adenosyl-L-methionine-dependent methyltransferases"/>
    <property type="match status" value="1"/>
</dbReference>
<gene>
    <name evidence="10" type="ORF">NEF87_004379</name>
</gene>
<feature type="domain" description="DNA methylase N-4/N-6" evidence="9">
    <location>
        <begin position="39"/>
        <end position="261"/>
    </location>
</feature>
<dbReference type="InterPro" id="IPR029063">
    <property type="entry name" value="SAM-dependent_MTases_sf"/>
</dbReference>
<evidence type="ECO:0000256" key="7">
    <source>
        <dbReference type="ARBA" id="ARBA00049120"/>
    </source>
</evidence>
<reference evidence="10" key="1">
    <citation type="submission" date="2022-09" db="EMBL/GenBank/DDBJ databases">
        <title>Actin cytoskeleton and complex cell architecture in an #Asgard archaeon.</title>
        <authorList>
            <person name="Ponce Toledo R.I."/>
            <person name="Schleper C."/>
            <person name="Rodrigues Oliveira T."/>
            <person name="Wollweber F."/>
            <person name="Xu J."/>
            <person name="Rittmann S."/>
            <person name="Klingl A."/>
            <person name="Pilhofer M."/>
        </authorList>
    </citation>
    <scope>NUCLEOTIDE SEQUENCE</scope>
    <source>
        <strain evidence="10">B-35</strain>
    </source>
</reference>
<dbReference type="Pfam" id="PF01555">
    <property type="entry name" value="N6_N4_Mtase"/>
    <property type="match status" value="1"/>
</dbReference>
<proteinExistence type="inferred from homology"/>
<evidence type="ECO:0000256" key="1">
    <source>
        <dbReference type="ARBA" id="ARBA00010203"/>
    </source>
</evidence>
<sequence length="350" mass="39875">MPTRNNNGQSVEREEIEIDNQKIFFKSSEQMDEIPDDFIDLIITSPPYNRGKNYSADDNQFYDDNMPEEDYLSFLTAVWKECFRVSKEKALFFLNIGDSAQDQGISEKVAQSAVNAGWHRVQDIIWIKSIYGKGHYTPSGGNRRFNNIWEHVYMFAKNARAYKLNPKAIGIPYADKSNVGRYGEVDMRDAGNVWHICYEKTTGASVKKGHDAPFPLGLPYRCIKCVPGATRILDPFLGTGTTLAATRLLGVEGYGYEKYPRKEIIIQTIEKVPNYVPKPPILLPHYDHSIKTLVELIETLEVDIDPIKSKKKLNQLKILSNTLETLKLTGKLYSSIQTRINQQKKTSPKD</sequence>
<evidence type="ECO:0000256" key="6">
    <source>
        <dbReference type="ARBA" id="ARBA00023125"/>
    </source>
</evidence>
<dbReference type="PRINTS" id="PR00508">
    <property type="entry name" value="S21N4MTFRASE"/>
</dbReference>
<dbReference type="PROSITE" id="PS00093">
    <property type="entry name" value="N4_MTASE"/>
    <property type="match status" value="1"/>
</dbReference>